<evidence type="ECO:0000256" key="3">
    <source>
        <dbReference type="ARBA" id="ARBA00022989"/>
    </source>
</evidence>
<evidence type="ECO:0000313" key="8">
    <source>
        <dbReference type="EMBL" id="KAB2571442.1"/>
    </source>
</evidence>
<dbReference type="EMBL" id="VCHE01000101">
    <property type="protein sequence ID" value="KAB2571442.1"/>
    <property type="molecule type" value="Genomic_DNA"/>
</dbReference>
<feature type="transmembrane region" description="Helical" evidence="6">
    <location>
        <begin position="430"/>
        <end position="451"/>
    </location>
</feature>
<dbReference type="Gene3D" id="1.20.1250.20">
    <property type="entry name" value="MFS general substrate transporter like domains"/>
    <property type="match status" value="1"/>
</dbReference>
<proteinExistence type="predicted"/>
<keyword evidence="4 6" id="KW-0472">Membrane</keyword>
<evidence type="ECO:0000256" key="1">
    <source>
        <dbReference type="ARBA" id="ARBA00004141"/>
    </source>
</evidence>
<feature type="transmembrane region" description="Helical" evidence="6">
    <location>
        <begin position="76"/>
        <end position="97"/>
    </location>
</feature>
<dbReference type="InterPro" id="IPR036259">
    <property type="entry name" value="MFS_trans_sf"/>
</dbReference>
<feature type="transmembrane region" description="Helical" evidence="6">
    <location>
        <begin position="266"/>
        <end position="285"/>
    </location>
</feature>
<dbReference type="Proteomes" id="UP000325902">
    <property type="component" value="Unassembled WGS sequence"/>
</dbReference>
<dbReference type="OrthoDB" id="10021397at2759"/>
<dbReference type="CDD" id="cd17502">
    <property type="entry name" value="MFS_Azr1_MDR_like"/>
    <property type="match status" value="1"/>
</dbReference>
<feature type="transmembrane region" description="Helical" evidence="6">
    <location>
        <begin position="345"/>
        <end position="363"/>
    </location>
</feature>
<evidence type="ECO:0000256" key="4">
    <source>
        <dbReference type="ARBA" id="ARBA00023136"/>
    </source>
</evidence>
<feature type="domain" description="Major facilitator superfamily (MFS) profile" evidence="7">
    <location>
        <begin position="1"/>
        <end position="497"/>
    </location>
</feature>
<feature type="transmembrane region" description="Helical" evidence="6">
    <location>
        <begin position="164"/>
        <end position="185"/>
    </location>
</feature>
<feature type="transmembrane region" description="Helical" evidence="6">
    <location>
        <begin position="131"/>
        <end position="152"/>
    </location>
</feature>
<dbReference type="InterPro" id="IPR011701">
    <property type="entry name" value="MFS"/>
</dbReference>
<evidence type="ECO:0000256" key="6">
    <source>
        <dbReference type="SAM" id="Phobius"/>
    </source>
</evidence>
<organism evidence="8 9">
    <name type="scientific">Lasiodiplodia theobromae</name>
    <dbReference type="NCBI Taxonomy" id="45133"/>
    <lineage>
        <taxon>Eukaryota</taxon>
        <taxon>Fungi</taxon>
        <taxon>Dikarya</taxon>
        <taxon>Ascomycota</taxon>
        <taxon>Pezizomycotina</taxon>
        <taxon>Dothideomycetes</taxon>
        <taxon>Dothideomycetes incertae sedis</taxon>
        <taxon>Botryosphaeriales</taxon>
        <taxon>Botryosphaeriaceae</taxon>
        <taxon>Lasiodiplodia</taxon>
    </lineage>
</organism>
<sequence>MASTQQLPAPASEKGHDADSTQKEAHTAQQPASTESDSGTESEDATQYVQGFRLDRTILATAVPKITNEFNSLEDVAWYGSSFALTTCCFQLIFGKLFAEFKTLWVYLAALGIFEVGSIVCAAAPNSVALIIGRAVTGVGCAGVLAGTFIIIAQSFPLQKRPVYTGIIGGIAGIAEIIAPALGGAFTDSIGWRWCFWINLPLGAVTAVVVFFVVQSPDKPKAAESTKLVQILGKMDPLGTALLMPYMICLLLALQWGGTTYAWSNWRIILCFCLFAVMFLAWVWVQHSRGDAATLPLRLIRQRSVGCATFFMLGLNGVIFLVVYYVSIWFQAVKDVSAQQSGIDFLASSASISVASLLSGILVTKIGYYVPQMLLSTALVSASVGMMYAYDLGTSTVYWAASLVMFGFGSGMGMQMPLTAVQTVLKGADIALGTSVLLLAQSLSGAIFLSVGQNLFATKLLEELKSRAPGVDAAVVVNNGASGLKALVTEKYGAEAATAVLQAYNIALRQCFLVCVILSCLTILSGLGTEWKSVKGDQQQKDGTDAESGADEKTG</sequence>
<feature type="transmembrane region" description="Helical" evidence="6">
    <location>
        <begin position="396"/>
        <end position="418"/>
    </location>
</feature>
<comment type="subcellular location">
    <subcellularLocation>
        <location evidence="1">Membrane</location>
        <topology evidence="1">Multi-pass membrane protein</topology>
    </subcellularLocation>
</comment>
<accession>A0A5N5D215</accession>
<feature type="region of interest" description="Disordered" evidence="5">
    <location>
        <begin position="1"/>
        <end position="42"/>
    </location>
</feature>
<comment type="caution">
    <text evidence="8">The sequence shown here is derived from an EMBL/GenBank/DDBJ whole genome shotgun (WGS) entry which is preliminary data.</text>
</comment>
<keyword evidence="2 6" id="KW-0812">Transmembrane</keyword>
<dbReference type="SUPFAM" id="SSF103473">
    <property type="entry name" value="MFS general substrate transporter"/>
    <property type="match status" value="1"/>
</dbReference>
<evidence type="ECO:0000256" key="5">
    <source>
        <dbReference type="SAM" id="MobiDB-lite"/>
    </source>
</evidence>
<reference evidence="8 9" key="1">
    <citation type="journal article" date="2019" name="Sci. Rep.">
        <title>A multi-omics analysis of the grapevine pathogen Lasiodiplodia theobromae reveals that temperature affects the expression of virulence- and pathogenicity-related genes.</title>
        <authorList>
            <person name="Felix C."/>
            <person name="Meneses R."/>
            <person name="Goncalves M.F.M."/>
            <person name="Tilleman L."/>
            <person name="Duarte A.S."/>
            <person name="Jorrin-Novo J.V."/>
            <person name="Van de Peer Y."/>
            <person name="Deforce D."/>
            <person name="Van Nieuwerburgh F."/>
            <person name="Esteves A.C."/>
            <person name="Alves A."/>
        </authorList>
    </citation>
    <scope>NUCLEOTIDE SEQUENCE [LARGE SCALE GENOMIC DNA]</scope>
    <source>
        <strain evidence="8 9">LA-SOL3</strain>
    </source>
</reference>
<evidence type="ECO:0000313" key="9">
    <source>
        <dbReference type="Proteomes" id="UP000325902"/>
    </source>
</evidence>
<protein>
    <submittedName>
        <fullName evidence="8">Efflux pump aflT</fullName>
    </submittedName>
</protein>
<dbReference type="PANTHER" id="PTHR23501">
    <property type="entry name" value="MAJOR FACILITATOR SUPERFAMILY"/>
    <property type="match status" value="1"/>
</dbReference>
<feature type="transmembrane region" description="Helical" evidence="6">
    <location>
        <begin position="506"/>
        <end position="527"/>
    </location>
</feature>
<dbReference type="FunFam" id="1.20.1250.20:FF:000196">
    <property type="entry name" value="MFS toxin efflux pump (AflT)"/>
    <property type="match status" value="1"/>
</dbReference>
<dbReference type="InterPro" id="IPR020846">
    <property type="entry name" value="MFS_dom"/>
</dbReference>
<dbReference type="AlphaFoldDB" id="A0A5N5D215"/>
<name>A0A5N5D215_9PEZI</name>
<feature type="compositionally biased region" description="Basic and acidic residues" evidence="5">
    <location>
        <begin position="13"/>
        <end position="26"/>
    </location>
</feature>
<feature type="transmembrane region" description="Helical" evidence="6">
    <location>
        <begin position="104"/>
        <end position="125"/>
    </location>
</feature>
<feature type="region of interest" description="Disordered" evidence="5">
    <location>
        <begin position="534"/>
        <end position="555"/>
    </location>
</feature>
<dbReference type="GO" id="GO:0022857">
    <property type="term" value="F:transmembrane transporter activity"/>
    <property type="evidence" value="ECO:0007669"/>
    <property type="project" value="InterPro"/>
</dbReference>
<gene>
    <name evidence="8" type="primary">aflT_1</name>
    <name evidence="8" type="ORF">DBV05_g9889</name>
</gene>
<dbReference type="Gene3D" id="1.20.1720.10">
    <property type="entry name" value="Multidrug resistance protein D"/>
    <property type="match status" value="1"/>
</dbReference>
<evidence type="ECO:0000259" key="7">
    <source>
        <dbReference type="PROSITE" id="PS50850"/>
    </source>
</evidence>
<feature type="transmembrane region" description="Helical" evidence="6">
    <location>
        <begin position="191"/>
        <end position="214"/>
    </location>
</feature>
<dbReference type="GO" id="GO:0005886">
    <property type="term" value="C:plasma membrane"/>
    <property type="evidence" value="ECO:0007669"/>
    <property type="project" value="TreeGrafter"/>
</dbReference>
<dbReference type="PANTHER" id="PTHR23501:SF199">
    <property type="entry name" value="MFS EFFLUX TRANSPORTER INPD-RELATED"/>
    <property type="match status" value="1"/>
</dbReference>
<dbReference type="PROSITE" id="PS50850">
    <property type="entry name" value="MFS"/>
    <property type="match status" value="1"/>
</dbReference>
<keyword evidence="3 6" id="KW-1133">Transmembrane helix</keyword>
<feature type="transmembrane region" description="Helical" evidence="6">
    <location>
        <begin position="235"/>
        <end position="254"/>
    </location>
</feature>
<dbReference type="Pfam" id="PF07690">
    <property type="entry name" value="MFS_1"/>
    <property type="match status" value="1"/>
</dbReference>
<feature type="transmembrane region" description="Helical" evidence="6">
    <location>
        <begin position="305"/>
        <end position="325"/>
    </location>
</feature>
<keyword evidence="9" id="KW-1185">Reference proteome</keyword>
<evidence type="ECO:0000256" key="2">
    <source>
        <dbReference type="ARBA" id="ARBA00022692"/>
    </source>
</evidence>